<reference evidence="1 2" key="1">
    <citation type="submission" date="2020-10" db="EMBL/GenBank/DDBJ databases">
        <title>The Coptis chinensis genome and diversification of protoberbering-type alkaloids.</title>
        <authorList>
            <person name="Wang B."/>
            <person name="Shu S."/>
            <person name="Song C."/>
            <person name="Liu Y."/>
        </authorList>
    </citation>
    <scope>NUCLEOTIDE SEQUENCE [LARGE SCALE GENOMIC DNA]</scope>
    <source>
        <strain evidence="1">HL-2020</strain>
        <tissue evidence="1">Leaf</tissue>
    </source>
</reference>
<evidence type="ECO:0000313" key="1">
    <source>
        <dbReference type="EMBL" id="KAF9619336.1"/>
    </source>
</evidence>
<gene>
    <name evidence="1" type="ORF">IFM89_006523</name>
</gene>
<organism evidence="1 2">
    <name type="scientific">Coptis chinensis</name>
    <dbReference type="NCBI Taxonomy" id="261450"/>
    <lineage>
        <taxon>Eukaryota</taxon>
        <taxon>Viridiplantae</taxon>
        <taxon>Streptophyta</taxon>
        <taxon>Embryophyta</taxon>
        <taxon>Tracheophyta</taxon>
        <taxon>Spermatophyta</taxon>
        <taxon>Magnoliopsida</taxon>
        <taxon>Ranunculales</taxon>
        <taxon>Ranunculaceae</taxon>
        <taxon>Coptidoideae</taxon>
        <taxon>Coptis</taxon>
    </lineage>
</organism>
<evidence type="ECO:0000313" key="2">
    <source>
        <dbReference type="Proteomes" id="UP000631114"/>
    </source>
</evidence>
<name>A0A835IK05_9MAGN</name>
<dbReference type="InterPro" id="IPR008480">
    <property type="entry name" value="DUF761_pln"/>
</dbReference>
<keyword evidence="2" id="KW-1185">Reference proteome</keyword>
<dbReference type="Proteomes" id="UP000631114">
    <property type="component" value="Unassembled WGS sequence"/>
</dbReference>
<dbReference type="EMBL" id="JADFTS010000002">
    <property type="protein sequence ID" value="KAF9619336.1"/>
    <property type="molecule type" value="Genomic_DNA"/>
</dbReference>
<sequence>MGLLRILGTAVSIVSSTVRLDLAFDVRLRSNENPHENNEEPRNNYQKLKKKTRVVLQVQVVYKQVLLKLQRLDSILRYKEMLGRGADK</sequence>
<dbReference type="Pfam" id="PF05553">
    <property type="entry name" value="DUF761"/>
    <property type="match status" value="1"/>
</dbReference>
<dbReference type="AlphaFoldDB" id="A0A835IK05"/>
<protein>
    <submittedName>
        <fullName evidence="1">Uncharacterized protein</fullName>
    </submittedName>
</protein>
<proteinExistence type="predicted"/>
<comment type="caution">
    <text evidence="1">The sequence shown here is derived from an EMBL/GenBank/DDBJ whole genome shotgun (WGS) entry which is preliminary data.</text>
</comment>
<accession>A0A835IK05</accession>